<feature type="binding site" evidence="8 11">
    <location>
        <position position="262"/>
    </location>
    <ligand>
        <name>substrate</name>
    </ligand>
</feature>
<dbReference type="GO" id="GO:0000105">
    <property type="term" value="P:L-histidine biosynthetic process"/>
    <property type="evidence" value="ECO:0007669"/>
    <property type="project" value="UniProtKB-UniRule"/>
</dbReference>
<evidence type="ECO:0000256" key="2">
    <source>
        <dbReference type="ARBA" id="ARBA00004940"/>
    </source>
</evidence>
<evidence type="ECO:0000256" key="3">
    <source>
        <dbReference type="ARBA" id="ARBA00010178"/>
    </source>
</evidence>
<reference evidence="14 15" key="1">
    <citation type="submission" date="2019-06" db="EMBL/GenBank/DDBJ databases">
        <title>Sequencing the genomes of 1000 actinobacteria strains.</title>
        <authorList>
            <person name="Klenk H.-P."/>
        </authorList>
    </citation>
    <scope>NUCLEOTIDE SEQUENCE [LARGE SCALE GENOMIC DNA]</scope>
    <source>
        <strain evidence="14 15">DSM 20169</strain>
    </source>
</reference>
<evidence type="ECO:0000256" key="1">
    <source>
        <dbReference type="ARBA" id="ARBA00003850"/>
    </source>
</evidence>
<comment type="catalytic activity">
    <reaction evidence="8">
        <text>L-histidinol + 2 NAD(+) + H2O = L-histidine + 2 NADH + 3 H(+)</text>
        <dbReference type="Rhea" id="RHEA:20641"/>
        <dbReference type="ChEBI" id="CHEBI:15377"/>
        <dbReference type="ChEBI" id="CHEBI:15378"/>
        <dbReference type="ChEBI" id="CHEBI:57540"/>
        <dbReference type="ChEBI" id="CHEBI:57595"/>
        <dbReference type="ChEBI" id="CHEBI:57699"/>
        <dbReference type="ChEBI" id="CHEBI:57945"/>
        <dbReference type="EC" id="1.1.1.23"/>
    </reaction>
</comment>
<evidence type="ECO:0000256" key="12">
    <source>
        <dbReference type="PIRSR" id="PIRSR000099-4"/>
    </source>
</evidence>
<gene>
    <name evidence="8" type="primary">hisD</name>
    <name evidence="14" type="ORF">FB560_1360</name>
</gene>
<evidence type="ECO:0000256" key="9">
    <source>
        <dbReference type="PIRNR" id="PIRNR000099"/>
    </source>
</evidence>
<dbReference type="CDD" id="cd06572">
    <property type="entry name" value="Histidinol_dh"/>
    <property type="match status" value="1"/>
</dbReference>
<feature type="binding site" evidence="8 12">
    <location>
        <position position="424"/>
    </location>
    <ligand>
        <name>Zn(2+)</name>
        <dbReference type="ChEBI" id="CHEBI:29105"/>
    </ligand>
</feature>
<keyword evidence="8" id="KW-0520">NAD</keyword>
<dbReference type="GO" id="GO:0051287">
    <property type="term" value="F:NAD binding"/>
    <property type="evidence" value="ECO:0007669"/>
    <property type="project" value="InterPro"/>
</dbReference>
<name>A0A543BLM9_9MICO</name>
<dbReference type="PRINTS" id="PR00083">
    <property type="entry name" value="HOLDHDRGNASE"/>
</dbReference>
<organism evidence="14 15">
    <name type="scientific">Microbacterium saperdae</name>
    <dbReference type="NCBI Taxonomy" id="69368"/>
    <lineage>
        <taxon>Bacteria</taxon>
        <taxon>Bacillati</taxon>
        <taxon>Actinomycetota</taxon>
        <taxon>Actinomycetes</taxon>
        <taxon>Micrococcales</taxon>
        <taxon>Microbacteriaceae</taxon>
        <taxon>Microbacterium</taxon>
    </lineage>
</organism>
<dbReference type="UniPathway" id="UPA00031">
    <property type="reaction ID" value="UER00014"/>
</dbReference>
<dbReference type="Gene3D" id="1.20.5.1300">
    <property type="match status" value="1"/>
</dbReference>
<dbReference type="PANTHER" id="PTHR21256:SF2">
    <property type="entry name" value="HISTIDINE BIOSYNTHESIS TRIFUNCTIONAL PROTEIN"/>
    <property type="match status" value="1"/>
</dbReference>
<dbReference type="GO" id="GO:0005829">
    <property type="term" value="C:cytosol"/>
    <property type="evidence" value="ECO:0007669"/>
    <property type="project" value="TreeGrafter"/>
</dbReference>
<feature type="binding site" evidence="8 12">
    <location>
        <position position="265"/>
    </location>
    <ligand>
        <name>Zn(2+)</name>
        <dbReference type="ChEBI" id="CHEBI:29105"/>
    </ligand>
</feature>
<proteinExistence type="inferred from homology"/>
<comment type="similarity">
    <text evidence="3 8 9 13">Belongs to the histidinol dehydrogenase family.</text>
</comment>
<dbReference type="FunFam" id="3.40.50.1980:FF:000001">
    <property type="entry name" value="Histidinol dehydrogenase"/>
    <property type="match status" value="1"/>
</dbReference>
<feature type="binding site" evidence="8 11">
    <location>
        <position position="240"/>
    </location>
    <ligand>
        <name>substrate</name>
    </ligand>
</feature>
<feature type="binding site" evidence="8 11">
    <location>
        <position position="419"/>
    </location>
    <ligand>
        <name>substrate</name>
    </ligand>
</feature>
<evidence type="ECO:0000256" key="7">
    <source>
        <dbReference type="ARBA" id="ARBA00023002"/>
    </source>
</evidence>
<feature type="active site" description="Proton acceptor" evidence="8 10">
    <location>
        <position position="331"/>
    </location>
</feature>
<evidence type="ECO:0000256" key="4">
    <source>
        <dbReference type="ARBA" id="ARBA00016531"/>
    </source>
</evidence>
<sequence length="434" mass="44486">MRTIDLRGRELSLAGMLAAVPRATQARAEALETAARIVDDVRERGEDALREQAEKFDHVSGHDVRVPAEHIEEALASVDPAVRAALEEAIVRVRQGSAAQVPAPQTTVIGPGAQILQRWQPVSRAGVYIPGGKAPLASSVVMNVVPAQVAGVQQIALASPPQAAHDGRIHPTILAAAGLLGITEVYAIGGAGAIGALAWGVSAIGLDPVDVVSGPGNNYVASAKRAVAGVVGTDSEAGATEILIVADAGADARLVAADLISQAEHDEQASAVLVTDAPELAAAVDAELERQAAATRHSVRVGVALDGPQSAIVLVDDLAMATDFSNAYAPEHLELHVADAADVASRFTSAGAVFVGDQTPVSLGDYMAGSNHVLPTGGQARYAPGLGAYTFLRPQQVISYDRDALAAVREGVVALANAEVLPAHGEAIEARFTA</sequence>
<keyword evidence="8" id="KW-0028">Amino-acid biosynthesis</keyword>
<dbReference type="RefSeq" id="WP_141871655.1">
    <property type="nucleotide sequence ID" value="NZ_VFOX01000001.1"/>
</dbReference>
<comment type="function">
    <text evidence="1 8">Catalyzes the sequential NAD-dependent oxidations of L-histidinol to L-histidinaldehyde and then to L-histidine.</text>
</comment>
<feature type="active site" description="Proton acceptor" evidence="8 10">
    <location>
        <position position="332"/>
    </location>
</feature>
<comment type="cofactor">
    <cofactor evidence="8 12">
        <name>Zn(2+)</name>
        <dbReference type="ChEBI" id="CHEBI:29105"/>
    </cofactor>
    <text evidence="8 12">Binds 1 zinc ion per subunit.</text>
</comment>
<dbReference type="GO" id="GO:0004399">
    <property type="term" value="F:histidinol dehydrogenase activity"/>
    <property type="evidence" value="ECO:0007669"/>
    <property type="project" value="UniProtKB-UniRule"/>
</dbReference>
<keyword evidence="15" id="KW-1185">Reference proteome</keyword>
<dbReference type="SUPFAM" id="SSF53720">
    <property type="entry name" value="ALDH-like"/>
    <property type="match status" value="1"/>
</dbReference>
<evidence type="ECO:0000256" key="5">
    <source>
        <dbReference type="ARBA" id="ARBA00022723"/>
    </source>
</evidence>
<dbReference type="HAMAP" id="MF_01024">
    <property type="entry name" value="HisD"/>
    <property type="match status" value="1"/>
</dbReference>
<keyword evidence="7 8" id="KW-0560">Oxidoreductase</keyword>
<dbReference type="EMBL" id="VFOX01000001">
    <property type="protein sequence ID" value="TQL85729.1"/>
    <property type="molecule type" value="Genomic_DNA"/>
</dbReference>
<dbReference type="OrthoDB" id="9805269at2"/>
<comment type="caution">
    <text evidence="14">The sequence shown here is derived from an EMBL/GenBank/DDBJ whole genome shotgun (WGS) entry which is preliminary data.</text>
</comment>
<evidence type="ECO:0000256" key="13">
    <source>
        <dbReference type="RuleBase" id="RU004175"/>
    </source>
</evidence>
<dbReference type="Gene3D" id="3.40.50.1980">
    <property type="entry name" value="Nitrogenase molybdenum iron protein domain"/>
    <property type="match status" value="2"/>
</dbReference>
<dbReference type="PANTHER" id="PTHR21256">
    <property type="entry name" value="HISTIDINOL DEHYDROGENASE HDH"/>
    <property type="match status" value="1"/>
</dbReference>
<comment type="pathway">
    <text evidence="2 8">Amino-acid biosynthesis; L-histidine biosynthesis; L-histidine from 5-phospho-alpha-D-ribose 1-diphosphate: step 9/9.</text>
</comment>
<dbReference type="InterPro" id="IPR016161">
    <property type="entry name" value="Ald_DH/histidinol_DH"/>
</dbReference>
<feature type="binding site" evidence="8 11">
    <location>
        <position position="365"/>
    </location>
    <ligand>
        <name>substrate</name>
    </ligand>
</feature>
<feature type="binding site" evidence="8 11">
    <location>
        <position position="424"/>
    </location>
    <ligand>
        <name>substrate</name>
    </ligand>
</feature>
<dbReference type="EC" id="1.1.1.23" evidence="8"/>
<evidence type="ECO:0000256" key="11">
    <source>
        <dbReference type="PIRSR" id="PIRSR000099-3"/>
    </source>
</evidence>
<evidence type="ECO:0000256" key="6">
    <source>
        <dbReference type="ARBA" id="ARBA00022833"/>
    </source>
</evidence>
<dbReference type="NCBIfam" id="TIGR00069">
    <property type="entry name" value="hisD"/>
    <property type="match status" value="1"/>
</dbReference>
<dbReference type="PIRSF" id="PIRSF000099">
    <property type="entry name" value="Histidinol_dh"/>
    <property type="match status" value="1"/>
</dbReference>
<keyword evidence="6 8" id="KW-0862">Zinc</keyword>
<protein>
    <recommendedName>
        <fullName evidence="4 8">Histidinol dehydrogenase</fullName>
        <shortName evidence="8">HDH</shortName>
        <ecNumber evidence="8">1.1.1.23</ecNumber>
    </recommendedName>
</protein>
<dbReference type="Pfam" id="PF00815">
    <property type="entry name" value="Histidinol_dh"/>
    <property type="match status" value="1"/>
</dbReference>
<feature type="binding site" evidence="8 11">
    <location>
        <position position="265"/>
    </location>
    <ligand>
        <name>substrate</name>
    </ligand>
</feature>
<dbReference type="AlphaFoldDB" id="A0A543BLM9"/>
<comment type="caution">
    <text evidence="8">Lacks conserved residue(s) required for the propagation of feature annotation.</text>
</comment>
<dbReference type="GO" id="GO:0008270">
    <property type="term" value="F:zinc ion binding"/>
    <property type="evidence" value="ECO:0007669"/>
    <property type="project" value="UniProtKB-UniRule"/>
</dbReference>
<keyword evidence="5 8" id="KW-0479">Metal-binding</keyword>
<dbReference type="Proteomes" id="UP000317209">
    <property type="component" value="Unassembled WGS sequence"/>
</dbReference>
<evidence type="ECO:0000313" key="15">
    <source>
        <dbReference type="Proteomes" id="UP000317209"/>
    </source>
</evidence>
<feature type="binding site" evidence="8 12">
    <location>
        <position position="365"/>
    </location>
    <ligand>
        <name>Zn(2+)</name>
        <dbReference type="ChEBI" id="CHEBI:29105"/>
    </ligand>
</feature>
<evidence type="ECO:0000256" key="10">
    <source>
        <dbReference type="PIRSR" id="PIRSR000099-1"/>
    </source>
</evidence>
<feature type="binding site" evidence="8 12">
    <location>
        <position position="262"/>
    </location>
    <ligand>
        <name>Zn(2+)</name>
        <dbReference type="ChEBI" id="CHEBI:29105"/>
    </ligand>
</feature>
<evidence type="ECO:0000256" key="8">
    <source>
        <dbReference type="HAMAP-Rule" id="MF_01024"/>
    </source>
</evidence>
<dbReference type="InterPro" id="IPR022695">
    <property type="entry name" value="Histidinol_DH_monofunct"/>
</dbReference>
<feature type="binding site" evidence="8 11">
    <location>
        <position position="332"/>
    </location>
    <ligand>
        <name>substrate</name>
    </ligand>
</feature>
<accession>A0A543BLM9</accession>
<keyword evidence="8" id="KW-0368">Histidine biosynthesis</keyword>
<dbReference type="InterPro" id="IPR012131">
    <property type="entry name" value="Hstdl_DH"/>
</dbReference>
<evidence type="ECO:0000313" key="14">
    <source>
        <dbReference type="EMBL" id="TQL85729.1"/>
    </source>
</evidence>